<gene>
    <name evidence="1" type="primary">Cnig_chr_X.g26396</name>
    <name evidence="1" type="ORF">B9Z55_026396</name>
</gene>
<name>A0A2G5T2Z9_9PELO</name>
<dbReference type="AlphaFoldDB" id="A0A2G5T2Z9"/>
<evidence type="ECO:0000313" key="1">
    <source>
        <dbReference type="EMBL" id="PIC21630.1"/>
    </source>
</evidence>
<protein>
    <submittedName>
        <fullName evidence="1">Uncharacterized protein</fullName>
    </submittedName>
</protein>
<dbReference type="OrthoDB" id="10659190at2759"/>
<keyword evidence="2" id="KW-1185">Reference proteome</keyword>
<evidence type="ECO:0000313" key="2">
    <source>
        <dbReference type="Proteomes" id="UP000230233"/>
    </source>
</evidence>
<accession>A0A2G5T2Z9</accession>
<sequence length="292" mass="34342">MQHHFSIYDHIDYWKLAKFKIHYERRHIACSRRDHTLNRIEDYRFSVSSCGGCLFYLYSTSAQQGLNYSTIDKMRFWIRTNSDNAFLHYRIGINICQKYVRLFCCGQHLKIILKLYLHLKRRQLPISWWHYKLSCHPTFVVDGTCVRTHVATKNVMALQSDGVLFEAKQWLQFSVSTPEKKFKVIFRCLSPTVKQQVIHQIIVRNGYQTNKIVYRKSRTIFSQAPSSSSGGKMMNKSRPSQLDPPLDNAIVGFIYSMDKIWIIRTFGLYFCFCLTSLLDGRCSMEDEIGIRT</sequence>
<dbReference type="Proteomes" id="UP000230233">
    <property type="component" value="Chromosome X"/>
</dbReference>
<proteinExistence type="predicted"/>
<dbReference type="EMBL" id="PDUG01000006">
    <property type="protein sequence ID" value="PIC21630.1"/>
    <property type="molecule type" value="Genomic_DNA"/>
</dbReference>
<reference evidence="2" key="1">
    <citation type="submission" date="2017-10" db="EMBL/GenBank/DDBJ databases">
        <title>Rapid genome shrinkage in a self-fertile nematode reveals novel sperm competition proteins.</title>
        <authorList>
            <person name="Yin D."/>
            <person name="Schwarz E.M."/>
            <person name="Thomas C.G."/>
            <person name="Felde R.L."/>
            <person name="Korf I.F."/>
            <person name="Cutter A.D."/>
            <person name="Schartner C.M."/>
            <person name="Ralston E.J."/>
            <person name="Meyer B.J."/>
            <person name="Haag E.S."/>
        </authorList>
    </citation>
    <scope>NUCLEOTIDE SEQUENCE [LARGE SCALE GENOMIC DNA]</scope>
    <source>
        <strain evidence="2">JU1422</strain>
    </source>
</reference>
<organism evidence="1 2">
    <name type="scientific">Caenorhabditis nigoni</name>
    <dbReference type="NCBI Taxonomy" id="1611254"/>
    <lineage>
        <taxon>Eukaryota</taxon>
        <taxon>Metazoa</taxon>
        <taxon>Ecdysozoa</taxon>
        <taxon>Nematoda</taxon>
        <taxon>Chromadorea</taxon>
        <taxon>Rhabditida</taxon>
        <taxon>Rhabditina</taxon>
        <taxon>Rhabditomorpha</taxon>
        <taxon>Rhabditoidea</taxon>
        <taxon>Rhabditidae</taxon>
        <taxon>Peloderinae</taxon>
        <taxon>Caenorhabditis</taxon>
    </lineage>
</organism>
<comment type="caution">
    <text evidence="1">The sequence shown here is derived from an EMBL/GenBank/DDBJ whole genome shotgun (WGS) entry which is preliminary data.</text>
</comment>